<reference evidence="9" key="1">
    <citation type="submission" date="2016-07" db="EMBL/GenBank/DDBJ databases">
        <authorList>
            <person name="Bretaudeau A."/>
        </authorList>
    </citation>
    <scope>NUCLEOTIDE SEQUENCE</scope>
    <source>
        <strain evidence="9">Rice</strain>
        <tissue evidence="9">Whole body</tissue>
    </source>
</reference>
<evidence type="ECO:0000256" key="5">
    <source>
        <dbReference type="ARBA" id="ARBA00022490"/>
    </source>
</evidence>
<gene>
    <name evidence="9" type="ORF">SFRICE_015938</name>
</gene>
<dbReference type="PANTHER" id="PTHR12596">
    <property type="entry name" value="EXPORTIN 4,7-RELATED"/>
    <property type="match status" value="1"/>
</dbReference>
<proteinExistence type="inferred from homology"/>
<dbReference type="GO" id="GO:0005737">
    <property type="term" value="C:cytoplasm"/>
    <property type="evidence" value="ECO:0007669"/>
    <property type="project" value="UniProtKB-SubCell"/>
</dbReference>
<name>A0A2H1VAM6_SPOFR</name>
<dbReference type="GO" id="GO:0006611">
    <property type="term" value="P:protein export from nucleus"/>
    <property type="evidence" value="ECO:0007669"/>
    <property type="project" value="TreeGrafter"/>
</dbReference>
<feature type="domain" description="Exportin-7/Ran-binding protein 17 TPR repeats" evidence="8">
    <location>
        <begin position="1"/>
        <end position="78"/>
    </location>
</feature>
<evidence type="ECO:0000256" key="6">
    <source>
        <dbReference type="ARBA" id="ARBA00022927"/>
    </source>
</evidence>
<evidence type="ECO:0000256" key="4">
    <source>
        <dbReference type="ARBA" id="ARBA00022448"/>
    </source>
</evidence>
<organism evidence="9">
    <name type="scientific">Spodoptera frugiperda</name>
    <name type="common">Fall armyworm</name>
    <dbReference type="NCBI Taxonomy" id="7108"/>
    <lineage>
        <taxon>Eukaryota</taxon>
        <taxon>Metazoa</taxon>
        <taxon>Ecdysozoa</taxon>
        <taxon>Arthropoda</taxon>
        <taxon>Hexapoda</taxon>
        <taxon>Insecta</taxon>
        <taxon>Pterygota</taxon>
        <taxon>Neoptera</taxon>
        <taxon>Endopterygota</taxon>
        <taxon>Lepidoptera</taxon>
        <taxon>Glossata</taxon>
        <taxon>Ditrysia</taxon>
        <taxon>Noctuoidea</taxon>
        <taxon>Noctuidae</taxon>
        <taxon>Amphipyrinae</taxon>
        <taxon>Spodoptera</taxon>
    </lineage>
</organism>
<accession>A0A2H1VAM6</accession>
<dbReference type="AlphaFoldDB" id="A0A2H1VAM6"/>
<keyword evidence="7" id="KW-0539">Nucleus</keyword>
<dbReference type="EMBL" id="ODYU01001539">
    <property type="protein sequence ID" value="SOQ37895.1"/>
    <property type="molecule type" value="Genomic_DNA"/>
</dbReference>
<dbReference type="PANTHER" id="PTHR12596:SF2">
    <property type="entry name" value="EXPORTIN-7 ISOFORM X1"/>
    <property type="match status" value="1"/>
</dbReference>
<evidence type="ECO:0000256" key="2">
    <source>
        <dbReference type="ARBA" id="ARBA00004496"/>
    </source>
</evidence>
<comment type="subcellular location">
    <subcellularLocation>
        <location evidence="2">Cytoplasm</location>
    </subcellularLocation>
    <subcellularLocation>
        <location evidence="1">Nucleus</location>
    </subcellularLocation>
</comment>
<evidence type="ECO:0000259" key="8">
    <source>
        <dbReference type="Pfam" id="PF25795"/>
    </source>
</evidence>
<keyword evidence="5" id="KW-0963">Cytoplasm</keyword>
<keyword evidence="6" id="KW-0653">Protein transport</keyword>
<protein>
    <submittedName>
        <fullName evidence="9">SFRICE_015938</fullName>
    </submittedName>
</protein>
<evidence type="ECO:0000256" key="7">
    <source>
        <dbReference type="ARBA" id="ARBA00023242"/>
    </source>
</evidence>
<evidence type="ECO:0000256" key="1">
    <source>
        <dbReference type="ARBA" id="ARBA00004123"/>
    </source>
</evidence>
<dbReference type="GO" id="GO:0005049">
    <property type="term" value="F:nuclear export signal receptor activity"/>
    <property type="evidence" value="ECO:0007669"/>
    <property type="project" value="InterPro"/>
</dbReference>
<evidence type="ECO:0000256" key="3">
    <source>
        <dbReference type="ARBA" id="ARBA00009466"/>
    </source>
</evidence>
<dbReference type="GO" id="GO:0005643">
    <property type="term" value="C:nuclear pore"/>
    <property type="evidence" value="ECO:0007669"/>
    <property type="project" value="TreeGrafter"/>
</dbReference>
<dbReference type="InterPro" id="IPR057947">
    <property type="entry name" value="TPR_XPO7/RBP17"/>
</dbReference>
<evidence type="ECO:0000313" key="9">
    <source>
        <dbReference type="EMBL" id="SOQ37895.1"/>
    </source>
</evidence>
<keyword evidence="4" id="KW-0813">Transport</keyword>
<dbReference type="InterPro" id="IPR044189">
    <property type="entry name" value="XPO4/7-like"/>
</dbReference>
<comment type="similarity">
    <text evidence="3">Belongs to the exportin family.</text>
</comment>
<sequence length="104" mass="11976">MDGELVCRVLQLMDLTDSRLAQGGCEKLELAMMSFFEQFRKIYVGEQVQKNSKVYRRLSDVLGLADESQLLSVLMRKIKVYRRLSDVLGLADESQLLSVLMRKM</sequence>
<dbReference type="Pfam" id="PF25795">
    <property type="entry name" value="TPR_XPO7"/>
    <property type="match status" value="1"/>
</dbReference>